<keyword evidence="2" id="KW-0547">Nucleotide-binding</keyword>
<feature type="active site" evidence="1">
    <location>
        <position position="337"/>
    </location>
</feature>
<dbReference type="EMBL" id="UGVC01000001">
    <property type="protein sequence ID" value="SUD90829.1"/>
    <property type="molecule type" value="Genomic_DNA"/>
</dbReference>
<dbReference type="Proteomes" id="UP000254123">
    <property type="component" value="Unassembled WGS sequence"/>
</dbReference>
<dbReference type="InterPro" id="IPR040198">
    <property type="entry name" value="Fido_containing"/>
</dbReference>
<dbReference type="AlphaFoldDB" id="A0A379LJP3"/>
<dbReference type="InterPro" id="IPR003812">
    <property type="entry name" value="Fido"/>
</dbReference>
<evidence type="ECO:0000259" key="3">
    <source>
        <dbReference type="PROSITE" id="PS51459"/>
    </source>
</evidence>
<gene>
    <name evidence="4" type="ORF">NCTC10526_01175</name>
</gene>
<name>A0A379LJP3_9GAMM</name>
<dbReference type="PANTHER" id="PTHR13504:SF38">
    <property type="entry name" value="FIDO DOMAIN-CONTAINING PROTEIN"/>
    <property type="match status" value="1"/>
</dbReference>
<evidence type="ECO:0000256" key="2">
    <source>
        <dbReference type="PIRSR" id="PIRSR640198-2"/>
    </source>
</evidence>
<dbReference type="RefSeq" id="WP_051584553.1">
    <property type="nucleotide sequence ID" value="NZ_CAJHAQ010000001.1"/>
</dbReference>
<sequence length="526" mass="60431">MINDNQYATDYFHNKQDPIGIMWLIQHTNIYPVLPIYSSSSIGTRRQTDRQNGFVHQVYQESMRPDDTIIAHLQFHFRHEITHFEFLSRLFNDIDAKLIQDWVDSEPTGQYARRCAFLYEFLTDKTLIASENLGGNYIDVLDDKKLVTASKPYIEKNKKWRVNNNIAGTKAFAPMLVITDGFMTASSLDIASMLDQLNDEFGEDLLMRASVWLTLGESKASFAIEGEAKQIKRIERFADFMARYVGQSAQPFSNKTLADYQQHLLGDTVFTHYGVRQSPVFIGERRLDYDEIVHYIAPPYSQLEDKLKGLADFMHKTKGQSPIMRSAVIAFSFVYIHPLADGNGRLHRFLFNDVLRRDGATEDPLIIPISKAIAGNTRSLKEYSQILEVISKPLMQCMQGNYHFSDKADAYDDGIVSNLVVDELQQAEPVWRFLDLTPHVTYLSKLIEHVITHDMKAESIYLLRHDQAREAIKEIIDMPNDYTDRIIRSFQKNEGKASNKLIKEIPKLAEGDLYPRIIDALSQILL</sequence>
<dbReference type="STRING" id="1123034.GCA_000685805_02408"/>
<accession>A0A379LJP3</accession>
<dbReference type="InterPro" id="IPR036597">
    <property type="entry name" value="Fido-like_dom_sf"/>
</dbReference>
<feature type="binding site" evidence="2">
    <location>
        <begin position="341"/>
        <end position="348"/>
    </location>
    <ligand>
        <name>ATP</name>
        <dbReference type="ChEBI" id="CHEBI:30616"/>
    </ligand>
</feature>
<dbReference type="GO" id="GO:0005524">
    <property type="term" value="F:ATP binding"/>
    <property type="evidence" value="ECO:0007669"/>
    <property type="project" value="UniProtKB-KW"/>
</dbReference>
<dbReference type="Gene3D" id="1.10.3290.10">
    <property type="entry name" value="Fido-like domain"/>
    <property type="match status" value="1"/>
</dbReference>
<evidence type="ECO:0000313" key="5">
    <source>
        <dbReference type="Proteomes" id="UP000254123"/>
    </source>
</evidence>
<feature type="domain" description="Fido" evidence="3">
    <location>
        <begin position="252"/>
        <end position="407"/>
    </location>
</feature>
<dbReference type="SUPFAM" id="SSF140931">
    <property type="entry name" value="Fic-like"/>
    <property type="match status" value="1"/>
</dbReference>
<proteinExistence type="predicted"/>
<reference evidence="4 5" key="1">
    <citation type="submission" date="2018-06" db="EMBL/GenBank/DDBJ databases">
        <authorList>
            <consortium name="Pathogen Informatics"/>
            <person name="Doyle S."/>
        </authorList>
    </citation>
    <scope>NUCLEOTIDE SEQUENCE [LARGE SCALE GENOMIC DNA]</scope>
    <source>
        <strain evidence="4 5">NCTC10526</strain>
    </source>
</reference>
<dbReference type="PANTHER" id="PTHR13504">
    <property type="entry name" value="FIDO DOMAIN-CONTAINING PROTEIN DDB_G0283145"/>
    <property type="match status" value="1"/>
</dbReference>
<evidence type="ECO:0000256" key="1">
    <source>
        <dbReference type="PIRSR" id="PIRSR640198-1"/>
    </source>
</evidence>
<dbReference type="PROSITE" id="PS51459">
    <property type="entry name" value="FIDO"/>
    <property type="match status" value="1"/>
</dbReference>
<dbReference type="Pfam" id="PF02661">
    <property type="entry name" value="Fic"/>
    <property type="match status" value="1"/>
</dbReference>
<keyword evidence="2" id="KW-0067">ATP-binding</keyword>
<evidence type="ECO:0000313" key="4">
    <source>
        <dbReference type="EMBL" id="SUD90829.1"/>
    </source>
</evidence>
<organism evidence="4 5">
    <name type="scientific">Psychrobacter phenylpyruvicus</name>
    <dbReference type="NCBI Taxonomy" id="29432"/>
    <lineage>
        <taxon>Bacteria</taxon>
        <taxon>Pseudomonadati</taxon>
        <taxon>Pseudomonadota</taxon>
        <taxon>Gammaproteobacteria</taxon>
        <taxon>Moraxellales</taxon>
        <taxon>Moraxellaceae</taxon>
        <taxon>Psychrobacter</taxon>
    </lineage>
</organism>
<keyword evidence="5" id="KW-1185">Reference proteome</keyword>
<protein>
    <submittedName>
        <fullName evidence="4">Fic/DOC family</fullName>
    </submittedName>
</protein>